<evidence type="ECO:0000313" key="3">
    <source>
        <dbReference type="Proteomes" id="UP000052978"/>
    </source>
</evidence>
<reference evidence="2 3" key="1">
    <citation type="journal article" date="2013" name="Nat. Commun.">
        <title>Genome analysis reveals insights into physiology and longevity of the Brandt's bat Myotis brandtii.</title>
        <authorList>
            <person name="Seim I."/>
            <person name="Fang X."/>
            <person name="Xiong Z."/>
            <person name="Lobanov A.V."/>
            <person name="Huang Z."/>
            <person name="Ma S."/>
            <person name="Feng Y."/>
            <person name="Turanov A.A."/>
            <person name="Zhu Y."/>
            <person name="Lenz T.L."/>
            <person name="Gerashchenko M.V."/>
            <person name="Fan D."/>
            <person name="Hee Yim S."/>
            <person name="Yao X."/>
            <person name="Jordan D."/>
            <person name="Xiong Y."/>
            <person name="Ma Y."/>
            <person name="Lyapunov A.N."/>
            <person name="Chen G."/>
            <person name="Kulakova O.I."/>
            <person name="Sun Y."/>
            <person name="Lee S.G."/>
            <person name="Bronson R.T."/>
            <person name="Moskalev A.A."/>
            <person name="Sunyaev S.R."/>
            <person name="Zhang G."/>
            <person name="Krogh A."/>
            <person name="Wang J."/>
            <person name="Gladyshev V.N."/>
        </authorList>
    </citation>
    <scope>NUCLEOTIDE SEQUENCE [LARGE SCALE GENOMIC DNA]</scope>
</reference>
<proteinExistence type="inferred from homology"/>
<dbReference type="PANTHER" id="PTHR15818:SF2">
    <property type="entry name" value="G-PATCH DOMAIN AND KOW MOTIFS-CONTAINING PROTEIN"/>
    <property type="match status" value="1"/>
</dbReference>
<gene>
    <name evidence="2" type="ORF">D623_10010871</name>
</gene>
<dbReference type="GO" id="GO:0005681">
    <property type="term" value="C:spliceosomal complex"/>
    <property type="evidence" value="ECO:0007669"/>
    <property type="project" value="TreeGrafter"/>
</dbReference>
<comment type="function">
    <text evidence="1">RNA-binding protein involved in pre-mRNA splicing.</text>
</comment>
<protein>
    <recommendedName>
        <fullName evidence="1">G-patch domain and KOW motifs-containing protein</fullName>
    </recommendedName>
</protein>
<accession>S7PFD2</accession>
<keyword evidence="3" id="KW-1185">Reference proteome</keyword>
<dbReference type="InterPro" id="IPR041994">
    <property type="entry name" value="GPKOW_KOW2"/>
</dbReference>
<evidence type="ECO:0000313" key="2">
    <source>
        <dbReference type="EMBL" id="EPQ06677.1"/>
    </source>
</evidence>
<dbReference type="Proteomes" id="UP000052978">
    <property type="component" value="Unassembled WGS sequence"/>
</dbReference>
<keyword evidence="1" id="KW-0508">mRNA splicing</keyword>
<dbReference type="CDD" id="cd13153">
    <property type="entry name" value="KOW_GPKOW_B"/>
    <property type="match status" value="1"/>
</dbReference>
<dbReference type="InterPro" id="IPR045166">
    <property type="entry name" value="Spp2-like"/>
</dbReference>
<name>S7PFD2_MYOBR</name>
<dbReference type="InterPro" id="IPR014722">
    <property type="entry name" value="Rib_uL2_dom2"/>
</dbReference>
<comment type="similarity">
    <text evidence="1">Belongs to the MOS2 family.</text>
</comment>
<keyword evidence="1" id="KW-0539">Nucleus</keyword>
<dbReference type="PANTHER" id="PTHR15818">
    <property type="entry name" value="G PATCH AND KOW-CONTAINING"/>
    <property type="match status" value="1"/>
</dbReference>
<dbReference type="GO" id="GO:0000398">
    <property type="term" value="P:mRNA splicing, via spliceosome"/>
    <property type="evidence" value="ECO:0007669"/>
    <property type="project" value="UniProtKB-UniRule"/>
</dbReference>
<sequence>MLETLIPKVQGKRVMVVLGPQAGRVGHLLSWDREQSQAVVQLRRENRVVELHYDAVCEYIGPTDSDED</sequence>
<organism evidence="2 3">
    <name type="scientific">Myotis brandtii</name>
    <name type="common">Brandt's bat</name>
    <dbReference type="NCBI Taxonomy" id="109478"/>
    <lineage>
        <taxon>Eukaryota</taxon>
        <taxon>Metazoa</taxon>
        <taxon>Chordata</taxon>
        <taxon>Craniata</taxon>
        <taxon>Vertebrata</taxon>
        <taxon>Euteleostomi</taxon>
        <taxon>Mammalia</taxon>
        <taxon>Eutheria</taxon>
        <taxon>Laurasiatheria</taxon>
        <taxon>Chiroptera</taxon>
        <taxon>Yangochiroptera</taxon>
        <taxon>Vespertilionidae</taxon>
        <taxon>Myotis</taxon>
    </lineage>
</organism>
<dbReference type="EMBL" id="KE162031">
    <property type="protein sequence ID" value="EPQ06677.1"/>
    <property type="molecule type" value="Genomic_DNA"/>
</dbReference>
<dbReference type="AlphaFoldDB" id="S7PFD2"/>
<comment type="subcellular location">
    <subcellularLocation>
        <location evidence="1">Nucleus</location>
    </subcellularLocation>
</comment>
<dbReference type="Pfam" id="PF25088">
    <property type="entry name" value="GPKOW_C"/>
    <property type="match status" value="1"/>
</dbReference>
<dbReference type="Gene3D" id="2.30.30.30">
    <property type="match status" value="1"/>
</dbReference>
<evidence type="ECO:0000256" key="1">
    <source>
        <dbReference type="RuleBase" id="RU369096"/>
    </source>
</evidence>
<keyword evidence="1" id="KW-0507">mRNA processing</keyword>